<protein>
    <submittedName>
        <fullName evidence="1">Ribosome recycling factor</fullName>
    </submittedName>
</protein>
<evidence type="ECO:0000313" key="1">
    <source>
        <dbReference type="EMBL" id="RJX75244.1"/>
    </source>
</evidence>
<dbReference type="InterPro" id="IPR022253">
    <property type="entry name" value="Ribosome_recyc_fac_bac"/>
</dbReference>
<sequence>MNLEPITISLPSLIHRIGGDNTKIARAFAEQCNCRMQRVRRSRHWQVTGEFDDLKQLFAMLKLESYDDFRFVYTKMEAHIHQIELTHEPLNVKLRRLIENNPAITLAELMSMTHCSLIEARIARDEAEF</sequence>
<dbReference type="Proteomes" id="UP000273252">
    <property type="component" value="Unassembled WGS sequence"/>
</dbReference>
<dbReference type="Pfam" id="PF12614">
    <property type="entry name" value="RRF_GI"/>
    <property type="match status" value="1"/>
</dbReference>
<keyword evidence="2" id="KW-1185">Reference proteome</keyword>
<reference evidence="1 2" key="1">
    <citation type="submission" date="2018-08" db="EMBL/GenBank/DDBJ databases">
        <title>Vibrio isolated from the Eastern China Marginal Seas.</title>
        <authorList>
            <person name="Li Y."/>
        </authorList>
    </citation>
    <scope>NUCLEOTIDE SEQUENCE [LARGE SCALE GENOMIC DNA]</scope>
    <source>
        <strain evidence="1 2">BEI233</strain>
    </source>
</reference>
<evidence type="ECO:0000313" key="2">
    <source>
        <dbReference type="Proteomes" id="UP000273252"/>
    </source>
</evidence>
<dbReference type="OrthoDB" id="6199326at2"/>
<dbReference type="EMBL" id="QVMU01000001">
    <property type="protein sequence ID" value="RJX75244.1"/>
    <property type="molecule type" value="Genomic_DNA"/>
</dbReference>
<gene>
    <name evidence="1" type="ORF">DZ860_00735</name>
</gene>
<organism evidence="1 2">
    <name type="scientific">Vibrio sinensis</name>
    <dbReference type="NCBI Taxonomy" id="2302434"/>
    <lineage>
        <taxon>Bacteria</taxon>
        <taxon>Pseudomonadati</taxon>
        <taxon>Pseudomonadota</taxon>
        <taxon>Gammaproteobacteria</taxon>
        <taxon>Vibrionales</taxon>
        <taxon>Vibrionaceae</taxon>
        <taxon>Vibrio</taxon>
    </lineage>
</organism>
<dbReference type="AlphaFoldDB" id="A0A3A6R1Q8"/>
<dbReference type="RefSeq" id="WP_120029000.1">
    <property type="nucleotide sequence ID" value="NZ_QVMU01000001.1"/>
</dbReference>
<comment type="caution">
    <text evidence="1">The sequence shown here is derived from an EMBL/GenBank/DDBJ whole genome shotgun (WGS) entry which is preliminary data.</text>
</comment>
<name>A0A3A6R1Q8_9VIBR</name>
<accession>A0A3A6R1Q8</accession>
<proteinExistence type="predicted"/>